<feature type="domain" description="Xylanolytic transcriptional activator regulatory" evidence="2">
    <location>
        <begin position="28"/>
        <end position="141"/>
    </location>
</feature>
<dbReference type="GO" id="GO:0003677">
    <property type="term" value="F:DNA binding"/>
    <property type="evidence" value="ECO:0007669"/>
    <property type="project" value="InterPro"/>
</dbReference>
<accession>A0A9P8Y5B2</accession>
<dbReference type="GO" id="GO:0008270">
    <property type="term" value="F:zinc ion binding"/>
    <property type="evidence" value="ECO:0007669"/>
    <property type="project" value="InterPro"/>
</dbReference>
<name>A0A9P8Y5B2_9PEZI</name>
<feature type="non-terminal residue" evidence="3">
    <location>
        <position position="249"/>
    </location>
</feature>
<dbReference type="AlphaFoldDB" id="A0A9P8Y5B2"/>
<sequence length="249" mass="27808">LIHPAHPFLLPQTRYNQDEGVFPRHLKHAMCFIASHHATVSATEKQRFSDASNAIFAPDIPHDAYKVQTFVLLTLAAYARFEREQGVQALNAAISTAYEIGLDSDTYGQDHDPLLRESWRRTWWELYTVTGLISLVSGTHARLSLPERRELPGDCNAYNASTPSSTPHMDVRDMRRRFRAEEAATCSSFAYKVEAMRILSMVLDTPIQRQNDSSSAGSQAAEAAVASFLLSLPDDKREALKADGEVDEV</sequence>
<dbReference type="RefSeq" id="XP_046012244.1">
    <property type="nucleotide sequence ID" value="XM_046153801.1"/>
</dbReference>
<evidence type="ECO:0000313" key="3">
    <source>
        <dbReference type="EMBL" id="KAH7030564.1"/>
    </source>
</evidence>
<evidence type="ECO:0000313" key="4">
    <source>
        <dbReference type="Proteomes" id="UP000756346"/>
    </source>
</evidence>
<dbReference type="Pfam" id="PF04082">
    <property type="entry name" value="Fungal_trans"/>
    <property type="match status" value="1"/>
</dbReference>
<evidence type="ECO:0000259" key="2">
    <source>
        <dbReference type="Pfam" id="PF04082"/>
    </source>
</evidence>
<dbReference type="EMBL" id="JAGTJQ010000005">
    <property type="protein sequence ID" value="KAH7030564.1"/>
    <property type="molecule type" value="Genomic_DNA"/>
</dbReference>
<protein>
    <recommendedName>
        <fullName evidence="2">Xylanolytic transcriptional activator regulatory domain-containing protein</fullName>
    </recommendedName>
</protein>
<dbReference type="CDD" id="cd12148">
    <property type="entry name" value="fungal_TF_MHR"/>
    <property type="match status" value="1"/>
</dbReference>
<gene>
    <name evidence="3" type="ORF">B0I36DRAFT_322057</name>
</gene>
<dbReference type="PANTHER" id="PTHR47431:SF1">
    <property type="entry name" value="ZN(II)2CYS6 TRANSCRIPTION FACTOR (EUROFUNG)"/>
    <property type="match status" value="1"/>
</dbReference>
<proteinExistence type="predicted"/>
<keyword evidence="1" id="KW-0539">Nucleus</keyword>
<feature type="non-terminal residue" evidence="3">
    <location>
        <position position="1"/>
    </location>
</feature>
<dbReference type="GeneID" id="70183347"/>
<organism evidence="3 4">
    <name type="scientific">Microdochium trichocladiopsis</name>
    <dbReference type="NCBI Taxonomy" id="1682393"/>
    <lineage>
        <taxon>Eukaryota</taxon>
        <taxon>Fungi</taxon>
        <taxon>Dikarya</taxon>
        <taxon>Ascomycota</taxon>
        <taxon>Pezizomycotina</taxon>
        <taxon>Sordariomycetes</taxon>
        <taxon>Xylariomycetidae</taxon>
        <taxon>Xylariales</taxon>
        <taxon>Microdochiaceae</taxon>
        <taxon>Microdochium</taxon>
    </lineage>
</organism>
<keyword evidence="4" id="KW-1185">Reference proteome</keyword>
<dbReference type="InterPro" id="IPR007219">
    <property type="entry name" value="XnlR_reg_dom"/>
</dbReference>
<comment type="caution">
    <text evidence="3">The sequence shown here is derived from an EMBL/GenBank/DDBJ whole genome shotgun (WGS) entry which is preliminary data.</text>
</comment>
<dbReference type="PANTHER" id="PTHR47431">
    <property type="entry name" value="ZN(II)2CYS6 TRANSCRIPTION FACTOR (EUROFUNG)-RELATED"/>
    <property type="match status" value="1"/>
</dbReference>
<dbReference type="GO" id="GO:0006351">
    <property type="term" value="P:DNA-templated transcription"/>
    <property type="evidence" value="ECO:0007669"/>
    <property type="project" value="InterPro"/>
</dbReference>
<reference evidence="3" key="1">
    <citation type="journal article" date="2021" name="Nat. Commun.">
        <title>Genetic determinants of endophytism in the Arabidopsis root mycobiome.</title>
        <authorList>
            <person name="Mesny F."/>
            <person name="Miyauchi S."/>
            <person name="Thiergart T."/>
            <person name="Pickel B."/>
            <person name="Atanasova L."/>
            <person name="Karlsson M."/>
            <person name="Huettel B."/>
            <person name="Barry K.W."/>
            <person name="Haridas S."/>
            <person name="Chen C."/>
            <person name="Bauer D."/>
            <person name="Andreopoulos W."/>
            <person name="Pangilinan J."/>
            <person name="LaButti K."/>
            <person name="Riley R."/>
            <person name="Lipzen A."/>
            <person name="Clum A."/>
            <person name="Drula E."/>
            <person name="Henrissat B."/>
            <person name="Kohler A."/>
            <person name="Grigoriev I.V."/>
            <person name="Martin F.M."/>
            <person name="Hacquard S."/>
        </authorList>
    </citation>
    <scope>NUCLEOTIDE SEQUENCE</scope>
    <source>
        <strain evidence="3">MPI-CAGE-CH-0230</strain>
    </source>
</reference>
<dbReference type="Proteomes" id="UP000756346">
    <property type="component" value="Unassembled WGS sequence"/>
</dbReference>
<dbReference type="OrthoDB" id="2399539at2759"/>
<evidence type="ECO:0000256" key="1">
    <source>
        <dbReference type="ARBA" id="ARBA00023242"/>
    </source>
</evidence>